<organism evidence="1 2">
    <name type="scientific">Oculimacula yallundae</name>
    <dbReference type="NCBI Taxonomy" id="86028"/>
    <lineage>
        <taxon>Eukaryota</taxon>
        <taxon>Fungi</taxon>
        <taxon>Dikarya</taxon>
        <taxon>Ascomycota</taxon>
        <taxon>Pezizomycotina</taxon>
        <taxon>Leotiomycetes</taxon>
        <taxon>Helotiales</taxon>
        <taxon>Ploettnerulaceae</taxon>
        <taxon>Oculimacula</taxon>
    </lineage>
</organism>
<name>A0ABR4CE09_9HELO</name>
<keyword evidence="2" id="KW-1185">Reference proteome</keyword>
<sequence>MTNVPTVHLNLPMLSVLISPPYVCRSSLLTPDLKSTNGSHNSIRRHIDAMPACRTPLRATLCYAGNEM</sequence>
<dbReference type="EMBL" id="JAZHXI010000009">
    <property type="protein sequence ID" value="KAL2068175.1"/>
    <property type="molecule type" value="Genomic_DNA"/>
</dbReference>
<evidence type="ECO:0000313" key="1">
    <source>
        <dbReference type="EMBL" id="KAL2068175.1"/>
    </source>
</evidence>
<accession>A0ABR4CE09</accession>
<comment type="caution">
    <text evidence="1">The sequence shown here is derived from an EMBL/GenBank/DDBJ whole genome shotgun (WGS) entry which is preliminary data.</text>
</comment>
<proteinExistence type="predicted"/>
<gene>
    <name evidence="1" type="ORF">VTL71DRAFT_16273</name>
</gene>
<evidence type="ECO:0000313" key="2">
    <source>
        <dbReference type="Proteomes" id="UP001595075"/>
    </source>
</evidence>
<reference evidence="1 2" key="1">
    <citation type="journal article" date="2024" name="Commun. Biol.">
        <title>Comparative genomic analysis of thermophilic fungi reveals convergent evolutionary adaptations and gene losses.</title>
        <authorList>
            <person name="Steindorff A.S."/>
            <person name="Aguilar-Pontes M.V."/>
            <person name="Robinson A.J."/>
            <person name="Andreopoulos B."/>
            <person name="LaButti K."/>
            <person name="Kuo A."/>
            <person name="Mondo S."/>
            <person name="Riley R."/>
            <person name="Otillar R."/>
            <person name="Haridas S."/>
            <person name="Lipzen A."/>
            <person name="Grimwood J."/>
            <person name="Schmutz J."/>
            <person name="Clum A."/>
            <person name="Reid I.D."/>
            <person name="Moisan M.C."/>
            <person name="Butler G."/>
            <person name="Nguyen T.T.M."/>
            <person name="Dewar K."/>
            <person name="Conant G."/>
            <person name="Drula E."/>
            <person name="Henrissat B."/>
            <person name="Hansel C."/>
            <person name="Singer S."/>
            <person name="Hutchinson M.I."/>
            <person name="de Vries R.P."/>
            <person name="Natvig D.O."/>
            <person name="Powell A.J."/>
            <person name="Tsang A."/>
            <person name="Grigoriev I.V."/>
        </authorList>
    </citation>
    <scope>NUCLEOTIDE SEQUENCE [LARGE SCALE GENOMIC DNA]</scope>
    <source>
        <strain evidence="1 2">CBS 494.80</strain>
    </source>
</reference>
<dbReference type="Proteomes" id="UP001595075">
    <property type="component" value="Unassembled WGS sequence"/>
</dbReference>
<protein>
    <submittedName>
        <fullName evidence="1">Uncharacterized protein</fullName>
    </submittedName>
</protein>